<sequence length="48" mass="5495">MPRNPDRQTAETQSRITVKNRFPDLGRAETEAVAKTQQGKGNERLELR</sequence>
<keyword evidence="3" id="KW-1185">Reference proteome</keyword>
<name>A0A0M7BBT6_9RHOB</name>
<organism evidence="2 3">
    <name type="scientific">Jannaschia seosinensis</name>
    <dbReference type="NCBI Taxonomy" id="313367"/>
    <lineage>
        <taxon>Bacteria</taxon>
        <taxon>Pseudomonadati</taxon>
        <taxon>Pseudomonadota</taxon>
        <taxon>Alphaproteobacteria</taxon>
        <taxon>Rhodobacterales</taxon>
        <taxon>Roseobacteraceae</taxon>
        <taxon>Jannaschia</taxon>
    </lineage>
</organism>
<evidence type="ECO:0000313" key="2">
    <source>
        <dbReference type="EMBL" id="CUH39851.1"/>
    </source>
</evidence>
<proteinExistence type="predicted"/>
<reference evidence="2 3" key="1">
    <citation type="submission" date="2015-09" db="EMBL/GenBank/DDBJ databases">
        <authorList>
            <person name="Jackson K.R."/>
            <person name="Lunt B.L."/>
            <person name="Fisher J.N.B."/>
            <person name="Gardner A.V."/>
            <person name="Bailey M.E."/>
            <person name="Deus L.M."/>
            <person name="Earl A.S."/>
            <person name="Gibby P.D."/>
            <person name="Hartmann K.A."/>
            <person name="Liu J.E."/>
            <person name="Manci A.M."/>
            <person name="Nielsen D.A."/>
            <person name="Solomon M.B."/>
            <person name="Breakwell D.P."/>
            <person name="Burnett S.H."/>
            <person name="Grose J.H."/>
        </authorList>
    </citation>
    <scope>NUCLEOTIDE SEQUENCE [LARGE SCALE GENOMIC DNA]</scope>
    <source>
        <strain evidence="2 3">CECT 7799</strain>
    </source>
</reference>
<evidence type="ECO:0000313" key="3">
    <source>
        <dbReference type="Proteomes" id="UP000049455"/>
    </source>
</evidence>
<dbReference type="EMBL" id="CYPR01000170">
    <property type="protein sequence ID" value="CUH39851.1"/>
    <property type="molecule type" value="Genomic_DNA"/>
</dbReference>
<protein>
    <submittedName>
        <fullName evidence="2">Uncharacterized protein</fullName>
    </submittedName>
</protein>
<feature type="region of interest" description="Disordered" evidence="1">
    <location>
        <begin position="1"/>
        <end position="48"/>
    </location>
</feature>
<feature type="compositionally biased region" description="Basic and acidic residues" evidence="1">
    <location>
        <begin position="21"/>
        <end position="32"/>
    </location>
</feature>
<evidence type="ECO:0000256" key="1">
    <source>
        <dbReference type="SAM" id="MobiDB-lite"/>
    </source>
</evidence>
<gene>
    <name evidence="2" type="ORF">JSE7799_02579</name>
</gene>
<dbReference type="Proteomes" id="UP000049455">
    <property type="component" value="Unassembled WGS sequence"/>
</dbReference>
<dbReference type="AlphaFoldDB" id="A0A0M7BBT6"/>
<accession>A0A0M7BBT6</accession>